<organism evidence="7 8">
    <name type="scientific">Lactonifactor longoviformis DSM 17459</name>
    <dbReference type="NCBI Taxonomy" id="1122155"/>
    <lineage>
        <taxon>Bacteria</taxon>
        <taxon>Bacillati</taxon>
        <taxon>Bacillota</taxon>
        <taxon>Clostridia</taxon>
        <taxon>Eubacteriales</taxon>
        <taxon>Clostridiaceae</taxon>
        <taxon>Lactonifactor</taxon>
    </lineage>
</organism>
<dbReference type="GO" id="GO:0005886">
    <property type="term" value="C:plasma membrane"/>
    <property type="evidence" value="ECO:0007669"/>
    <property type="project" value="UniProtKB-SubCell"/>
</dbReference>
<keyword evidence="5 6" id="KW-0472">Membrane</keyword>
<evidence type="ECO:0000256" key="6">
    <source>
        <dbReference type="SAM" id="Phobius"/>
    </source>
</evidence>
<evidence type="ECO:0000256" key="4">
    <source>
        <dbReference type="ARBA" id="ARBA00022989"/>
    </source>
</evidence>
<sequence length="323" mass="33683">MQQIKTKSGQLGQILDKMGLFLVLLVFIIVMSVLTPSFLTWNNLRNLLIQSTILCTLSLGVTFVIITGGIDLSVGSVEAVASAIGMALIVKTGFPPFVGVLVMLAVGIVFGIINGSLVTQFRIPPMIVTLATMSIARGIVLVFTNSANIGPVPRSFTVLTSSYVIGIPLIVWVVVIFCIIAWICLSKTAFGRSVYAVGGSELAAKLAGIRTKRIIIMAYMISGLCAAIAGLLLTIRLESAGPNAGDGVEMNAIAAVVVGGTSLSGGRGTVLGTVLGVILISLVSNAVNLLGVPPAWDKIVKGVVIIIAALLDANRNRIGKRSR</sequence>
<protein>
    <submittedName>
        <fullName evidence="7">Monosaccharide ABC transporter membrane protein, CUT2 family</fullName>
    </submittedName>
</protein>
<evidence type="ECO:0000256" key="5">
    <source>
        <dbReference type="ARBA" id="ARBA00023136"/>
    </source>
</evidence>
<feature type="transmembrane region" description="Helical" evidence="6">
    <location>
        <begin position="96"/>
        <end position="113"/>
    </location>
</feature>
<keyword evidence="3 6" id="KW-0812">Transmembrane</keyword>
<dbReference type="PANTHER" id="PTHR32196">
    <property type="entry name" value="ABC TRANSPORTER PERMEASE PROTEIN YPHD-RELATED-RELATED"/>
    <property type="match status" value="1"/>
</dbReference>
<evidence type="ECO:0000313" key="7">
    <source>
        <dbReference type="EMBL" id="SHF60529.1"/>
    </source>
</evidence>
<keyword evidence="2" id="KW-1003">Cell membrane</keyword>
<feature type="transmembrane region" description="Helical" evidence="6">
    <location>
        <begin position="214"/>
        <end position="235"/>
    </location>
</feature>
<dbReference type="RefSeq" id="WP_084068200.1">
    <property type="nucleotide sequence ID" value="NZ_FQVI01000051.1"/>
</dbReference>
<accession>A0A1M5D0K0</accession>
<dbReference type="OrthoDB" id="9815820at2"/>
<feature type="transmembrane region" description="Helical" evidence="6">
    <location>
        <begin position="20"/>
        <end position="41"/>
    </location>
</feature>
<feature type="transmembrane region" description="Helical" evidence="6">
    <location>
        <begin position="47"/>
        <end position="65"/>
    </location>
</feature>
<keyword evidence="8" id="KW-1185">Reference proteome</keyword>
<dbReference type="AlphaFoldDB" id="A0A1M5D0K0"/>
<dbReference type="Pfam" id="PF02653">
    <property type="entry name" value="BPD_transp_2"/>
    <property type="match status" value="1"/>
</dbReference>
<name>A0A1M5D0K0_9CLOT</name>
<evidence type="ECO:0000313" key="8">
    <source>
        <dbReference type="Proteomes" id="UP000184245"/>
    </source>
</evidence>
<gene>
    <name evidence="7" type="ORF">SAMN02745158_04367</name>
</gene>
<dbReference type="Proteomes" id="UP000184245">
    <property type="component" value="Unassembled WGS sequence"/>
</dbReference>
<proteinExistence type="predicted"/>
<comment type="subcellular location">
    <subcellularLocation>
        <location evidence="1">Cell membrane</location>
        <topology evidence="1">Multi-pass membrane protein</topology>
    </subcellularLocation>
</comment>
<dbReference type="STRING" id="1122155.SAMN02745158_04367"/>
<dbReference type="InterPro" id="IPR001851">
    <property type="entry name" value="ABC_transp_permease"/>
</dbReference>
<reference evidence="7 8" key="1">
    <citation type="submission" date="2016-11" db="EMBL/GenBank/DDBJ databases">
        <authorList>
            <person name="Jaros S."/>
            <person name="Januszkiewicz K."/>
            <person name="Wedrychowicz H."/>
        </authorList>
    </citation>
    <scope>NUCLEOTIDE SEQUENCE [LARGE SCALE GENOMIC DNA]</scope>
    <source>
        <strain evidence="7 8">DSM 17459</strain>
    </source>
</reference>
<evidence type="ECO:0000256" key="1">
    <source>
        <dbReference type="ARBA" id="ARBA00004651"/>
    </source>
</evidence>
<dbReference type="GO" id="GO:0022857">
    <property type="term" value="F:transmembrane transporter activity"/>
    <property type="evidence" value="ECO:0007669"/>
    <property type="project" value="InterPro"/>
</dbReference>
<feature type="transmembrane region" description="Helical" evidence="6">
    <location>
        <begin position="270"/>
        <end position="289"/>
    </location>
</feature>
<feature type="transmembrane region" description="Helical" evidence="6">
    <location>
        <begin position="163"/>
        <end position="185"/>
    </location>
</feature>
<evidence type="ECO:0000256" key="2">
    <source>
        <dbReference type="ARBA" id="ARBA00022475"/>
    </source>
</evidence>
<evidence type="ECO:0000256" key="3">
    <source>
        <dbReference type="ARBA" id="ARBA00022692"/>
    </source>
</evidence>
<dbReference type="EMBL" id="FQVI01000051">
    <property type="protein sequence ID" value="SHF60529.1"/>
    <property type="molecule type" value="Genomic_DNA"/>
</dbReference>
<dbReference type="CDD" id="cd06579">
    <property type="entry name" value="TM_PBP1_transp_AraH_like"/>
    <property type="match status" value="1"/>
</dbReference>
<feature type="transmembrane region" description="Helical" evidence="6">
    <location>
        <begin position="125"/>
        <end position="143"/>
    </location>
</feature>
<dbReference type="PANTHER" id="PTHR32196:SF72">
    <property type="entry name" value="RIBOSE IMPORT PERMEASE PROTEIN RBSC"/>
    <property type="match status" value="1"/>
</dbReference>
<keyword evidence="4 6" id="KW-1133">Transmembrane helix</keyword>